<feature type="region of interest" description="Disordered" evidence="1">
    <location>
        <begin position="98"/>
        <end position="117"/>
    </location>
</feature>
<feature type="compositionally biased region" description="Polar residues" evidence="1">
    <location>
        <begin position="100"/>
        <end position="117"/>
    </location>
</feature>
<proteinExistence type="predicted"/>
<sequence length="286" mass="31605">MLHLTNNLMKYYAVRPFNARAPGQDIYIPQAGNLILGTARSPQSQQSEYLVCHALWGLWKGANKTVYDRDYRTGRYEFILAGVPHRIGGVIYQLEPSAPGNVNTPTTGSNATTEGSESVLSTALDTDEGPSPGVEVVATTKRSAAGTVAADGNSTQDRLLYKPPSTPANASQLFNNEYALILTDFGEPLNKLKIFFTIYECILDRASKPDRYTFLDRNYEYTASTGYRIGYRPSPGSTAVPEYDAIMFGLSTLVESMLQHDKFVELWFHVVGQELVSIFDCYINGP</sequence>
<reference evidence="2" key="1">
    <citation type="journal article" date="2023" name="Genome Biol. Evol.">
        <title>First Whole Genome Sequence and Flow Cytometry Genome Size Data for the Lichen-Forming Fungus Ramalina farinacea (Ascomycota).</title>
        <authorList>
            <person name="Llewellyn T."/>
            <person name="Mian S."/>
            <person name="Hill R."/>
            <person name="Leitch I.J."/>
            <person name="Gaya E."/>
        </authorList>
    </citation>
    <scope>NUCLEOTIDE SEQUENCE</scope>
    <source>
        <strain evidence="2">LIQ254RAFAR</strain>
    </source>
</reference>
<protein>
    <submittedName>
        <fullName evidence="2">Uncharacterized protein</fullName>
    </submittedName>
</protein>
<evidence type="ECO:0000256" key="1">
    <source>
        <dbReference type="SAM" id="MobiDB-lite"/>
    </source>
</evidence>
<dbReference type="EMBL" id="JAPUFD010000029">
    <property type="protein sequence ID" value="MDI1493563.1"/>
    <property type="molecule type" value="Genomic_DNA"/>
</dbReference>
<evidence type="ECO:0000313" key="3">
    <source>
        <dbReference type="Proteomes" id="UP001161017"/>
    </source>
</evidence>
<dbReference type="Proteomes" id="UP001161017">
    <property type="component" value="Unassembled WGS sequence"/>
</dbReference>
<dbReference type="AlphaFoldDB" id="A0AA43TZB2"/>
<accession>A0AA43TZB2</accession>
<evidence type="ECO:0000313" key="2">
    <source>
        <dbReference type="EMBL" id="MDI1493563.1"/>
    </source>
</evidence>
<organism evidence="2 3">
    <name type="scientific">Ramalina farinacea</name>
    <dbReference type="NCBI Taxonomy" id="258253"/>
    <lineage>
        <taxon>Eukaryota</taxon>
        <taxon>Fungi</taxon>
        <taxon>Dikarya</taxon>
        <taxon>Ascomycota</taxon>
        <taxon>Pezizomycotina</taxon>
        <taxon>Lecanoromycetes</taxon>
        <taxon>OSLEUM clade</taxon>
        <taxon>Lecanoromycetidae</taxon>
        <taxon>Lecanorales</taxon>
        <taxon>Lecanorineae</taxon>
        <taxon>Ramalinaceae</taxon>
        <taxon>Ramalina</taxon>
    </lineage>
</organism>
<gene>
    <name evidence="2" type="ORF">OHK93_005354</name>
</gene>
<keyword evidence="3" id="KW-1185">Reference proteome</keyword>
<name>A0AA43TZB2_9LECA</name>
<comment type="caution">
    <text evidence="2">The sequence shown here is derived from an EMBL/GenBank/DDBJ whole genome shotgun (WGS) entry which is preliminary data.</text>
</comment>